<organism evidence="1 2">
    <name type="scientific">Paraglaciecola mesophila KMM 241</name>
    <dbReference type="NCBI Taxonomy" id="1128912"/>
    <lineage>
        <taxon>Bacteria</taxon>
        <taxon>Pseudomonadati</taxon>
        <taxon>Pseudomonadota</taxon>
        <taxon>Gammaproteobacteria</taxon>
        <taxon>Alteromonadales</taxon>
        <taxon>Alteromonadaceae</taxon>
        <taxon>Paraglaciecola</taxon>
    </lineage>
</organism>
<protein>
    <submittedName>
        <fullName evidence="1">Uncharacterized protein</fullName>
    </submittedName>
</protein>
<name>K6XQ13_9ALTE</name>
<proteinExistence type="predicted"/>
<sequence>MPGRIDRSLNKSSLDSPLLCGKSQISCIIKNKVNCTLSI</sequence>
<dbReference type="Proteomes" id="UP000006263">
    <property type="component" value="Unassembled WGS sequence"/>
</dbReference>
<comment type="caution">
    <text evidence="1">The sequence shown here is derived from an EMBL/GenBank/DDBJ whole genome shotgun (WGS) entry which is preliminary data.</text>
</comment>
<evidence type="ECO:0000313" key="2">
    <source>
        <dbReference type="Proteomes" id="UP000006263"/>
    </source>
</evidence>
<dbReference type="AlphaFoldDB" id="K6XQ13"/>
<dbReference type="EMBL" id="BAEP01000005">
    <property type="protein sequence ID" value="GAC22734.1"/>
    <property type="molecule type" value="Genomic_DNA"/>
</dbReference>
<accession>K6XQ13</accession>
<reference evidence="1 2" key="1">
    <citation type="journal article" date="2017" name="Antonie Van Leeuwenhoek">
        <title>Rhizobium rhizosphaerae sp. nov., a novel species isolated from rice rhizosphere.</title>
        <authorList>
            <person name="Zhao J.J."/>
            <person name="Zhang J."/>
            <person name="Zhang R.J."/>
            <person name="Zhang C.W."/>
            <person name="Yin H.Q."/>
            <person name="Zhang X.X."/>
        </authorList>
    </citation>
    <scope>NUCLEOTIDE SEQUENCE [LARGE SCALE GENOMIC DNA]</scope>
    <source>
        <strain evidence="1 2">KMM 241</strain>
    </source>
</reference>
<evidence type="ECO:0000313" key="1">
    <source>
        <dbReference type="EMBL" id="GAC22734.1"/>
    </source>
</evidence>
<gene>
    <name evidence="1" type="ORF">GMES_0428</name>
</gene>